<reference evidence="9" key="1">
    <citation type="journal article" date="2019" name="Int. J. Syst. Evol. Microbiol.">
        <title>The Global Catalogue of Microorganisms (GCM) 10K type strain sequencing project: providing services to taxonomists for standard genome sequencing and annotation.</title>
        <authorList>
            <consortium name="The Broad Institute Genomics Platform"/>
            <consortium name="The Broad Institute Genome Sequencing Center for Infectious Disease"/>
            <person name="Wu L."/>
            <person name="Ma J."/>
        </authorList>
    </citation>
    <scope>NUCLEOTIDE SEQUENCE [LARGE SCALE GENOMIC DNA]</scope>
    <source>
        <strain evidence="9">CCUG 55491</strain>
    </source>
</reference>
<evidence type="ECO:0000256" key="1">
    <source>
        <dbReference type="ARBA" id="ARBA00022679"/>
    </source>
</evidence>
<comment type="caution">
    <text evidence="8">The sequence shown here is derived from an EMBL/GenBank/DDBJ whole genome shotgun (WGS) entry which is preliminary data.</text>
</comment>
<sequence length="1105" mass="116935">MSEPTAPTATGLHAQPQLAPGTVLAGRFRIDAMLGVGGMGVVYRATDLALEVPVALKLLRPELATRADAFERFRQELLMARQVSSPRVVRIHDLAQHQGQWLISMDLVDGEGLDRRIDRDGAMPADAAVRIARQLAEGLAAAHARGVIHRDLKPANVLIDRNGDAYISDFGVARSLASNGLTQSGAIVGTPDYLSPEQARGDAVDGRSDLYALGLILYEMLTGAMPFQGGTLGEILAQRMLRTPPPVTQQRPQTPAWLARLVDRLLRTQPGHRLQSADEVIRAIDRREVPRDFRPSPRLWLGIAAALVVAAIGVGVWQWQRSAVPAGIAAVAPLHRLLVLPIEAGDGISAARGAALSALLHESLAGVTGLAVVDAERTQQALRQLDPTGAAKIDTATLQRIVGADRVLQVSTRQVAGRWQANARLLGTRANATAQSTGSDAAAALSGLLAQPELANALGLGTQRLTLKVPANAQALDDYGNGLLARQRNAPADALPPLRKATVAAPQFASAWLALADAAQAIGEQDLAYDAVERGARAATRAPESMRRRFSAERALLDGDAPAAAAEWRALLAATPDDTYAELQLARALGGGGDFAAAIAGLQKLAARDPNDPRAWFELGKASILQGQARRAVDDYLVRALVLYKRSGNRYGEAETVNALGIGYGRLGQADDAEEQYRKAVELRRAVGNRRGLATSLRNLGSVLSQRGKLAEAATYLNQARALHGELDDRGGLAAVENELGLLAEERGDYPAALAAFRRSLQARQQIGDKLGTAQALNDIGFAHYQLGAYDDAQAYLVQSANAYAELGDDTGRIRTQQNLGLLAIARGQWNEARKQLDRSLAVAEQQQMHEEAAVSRRNLAELELLQGHLDTAIEQASKAEALFGQREDARGQADAGLLRVQALLAAHADAAARTALDALAAPIAQASAEQRGIAALLRAQLARRGGDRAAQATALAEARRQAQASGVRLLQLQVALQATGSGGTDPALDAASAALGHAGLRLQWTQAAMQHALETRDAGTAVRLYRDALPLLRRGDTLGAAELHGLGARALTAQGDSVAAMRASDSASAAMAVLRTRMPENLRTGFDAAAQIAQQSPPKSGPAR</sequence>
<dbReference type="GO" id="GO:0016301">
    <property type="term" value="F:kinase activity"/>
    <property type="evidence" value="ECO:0007669"/>
    <property type="project" value="UniProtKB-KW"/>
</dbReference>
<feature type="repeat" description="TPR" evidence="5">
    <location>
        <begin position="734"/>
        <end position="767"/>
    </location>
</feature>
<dbReference type="Pfam" id="PF00069">
    <property type="entry name" value="Pkinase"/>
    <property type="match status" value="1"/>
</dbReference>
<dbReference type="Gene3D" id="1.25.40.10">
    <property type="entry name" value="Tetratricopeptide repeat domain"/>
    <property type="match status" value="2"/>
</dbReference>
<gene>
    <name evidence="8" type="ORF">ACFQZQ_09370</name>
</gene>
<dbReference type="Gene3D" id="1.10.510.10">
    <property type="entry name" value="Transferase(Phosphotransferase) domain 1"/>
    <property type="match status" value="1"/>
</dbReference>
<evidence type="ECO:0000313" key="9">
    <source>
        <dbReference type="Proteomes" id="UP001597090"/>
    </source>
</evidence>
<keyword evidence="3 8" id="KW-0418">Kinase</keyword>
<feature type="binding site" evidence="6">
    <location>
        <position position="57"/>
    </location>
    <ligand>
        <name>ATP</name>
        <dbReference type="ChEBI" id="CHEBI:30616"/>
    </ligand>
</feature>
<dbReference type="SMART" id="SM00220">
    <property type="entry name" value="S_TKc"/>
    <property type="match status" value="1"/>
</dbReference>
<dbReference type="InterPro" id="IPR011009">
    <property type="entry name" value="Kinase-like_dom_sf"/>
</dbReference>
<evidence type="ECO:0000259" key="7">
    <source>
        <dbReference type="PROSITE" id="PS50011"/>
    </source>
</evidence>
<dbReference type="Gene3D" id="3.30.200.20">
    <property type="entry name" value="Phosphorylase Kinase, domain 1"/>
    <property type="match status" value="1"/>
</dbReference>
<name>A0ABW2YSN0_9GAMM</name>
<dbReference type="RefSeq" id="WP_386812480.1">
    <property type="nucleotide sequence ID" value="NZ_JBHTIH010000003.1"/>
</dbReference>
<feature type="domain" description="Protein kinase" evidence="7">
    <location>
        <begin position="28"/>
        <end position="299"/>
    </location>
</feature>
<dbReference type="PROSITE" id="PS50011">
    <property type="entry name" value="PROTEIN_KINASE_DOM"/>
    <property type="match status" value="1"/>
</dbReference>
<evidence type="ECO:0000313" key="8">
    <source>
        <dbReference type="EMBL" id="MFD0739487.1"/>
    </source>
</evidence>
<dbReference type="InterPro" id="IPR000719">
    <property type="entry name" value="Prot_kinase_dom"/>
</dbReference>
<dbReference type="InterPro" id="IPR019734">
    <property type="entry name" value="TPR_rpt"/>
</dbReference>
<dbReference type="PROSITE" id="PS00107">
    <property type="entry name" value="PROTEIN_KINASE_ATP"/>
    <property type="match status" value="1"/>
</dbReference>
<keyword evidence="9" id="KW-1185">Reference proteome</keyword>
<dbReference type="CDD" id="cd14014">
    <property type="entry name" value="STKc_PknB_like"/>
    <property type="match status" value="1"/>
</dbReference>
<feature type="repeat" description="TPR" evidence="5">
    <location>
        <begin position="654"/>
        <end position="687"/>
    </location>
</feature>
<evidence type="ECO:0000256" key="4">
    <source>
        <dbReference type="ARBA" id="ARBA00022840"/>
    </source>
</evidence>
<dbReference type="Proteomes" id="UP001597090">
    <property type="component" value="Unassembled WGS sequence"/>
</dbReference>
<dbReference type="InterPro" id="IPR017441">
    <property type="entry name" value="Protein_kinase_ATP_BS"/>
</dbReference>
<dbReference type="InterPro" id="IPR011990">
    <property type="entry name" value="TPR-like_helical_dom_sf"/>
</dbReference>
<proteinExistence type="predicted"/>
<dbReference type="PANTHER" id="PTHR43289">
    <property type="entry name" value="MITOGEN-ACTIVATED PROTEIN KINASE KINASE KINASE 20-RELATED"/>
    <property type="match status" value="1"/>
</dbReference>
<dbReference type="PROSITE" id="PS00108">
    <property type="entry name" value="PROTEIN_KINASE_ST"/>
    <property type="match status" value="1"/>
</dbReference>
<keyword evidence="2 6" id="KW-0547">Nucleotide-binding</keyword>
<dbReference type="PROSITE" id="PS50005">
    <property type="entry name" value="TPR"/>
    <property type="match status" value="2"/>
</dbReference>
<dbReference type="InterPro" id="IPR008271">
    <property type="entry name" value="Ser/Thr_kinase_AS"/>
</dbReference>
<evidence type="ECO:0000256" key="5">
    <source>
        <dbReference type="PROSITE-ProRule" id="PRU00339"/>
    </source>
</evidence>
<evidence type="ECO:0000256" key="6">
    <source>
        <dbReference type="PROSITE-ProRule" id="PRU10141"/>
    </source>
</evidence>
<dbReference type="PANTHER" id="PTHR43289:SF6">
    <property type="entry name" value="SERINE_THREONINE-PROTEIN KINASE NEKL-3"/>
    <property type="match status" value="1"/>
</dbReference>
<organism evidence="8 9">
    <name type="scientific">Lysobacter koreensis</name>
    <dbReference type="NCBI Taxonomy" id="266122"/>
    <lineage>
        <taxon>Bacteria</taxon>
        <taxon>Pseudomonadati</taxon>
        <taxon>Pseudomonadota</taxon>
        <taxon>Gammaproteobacteria</taxon>
        <taxon>Lysobacterales</taxon>
        <taxon>Lysobacteraceae</taxon>
        <taxon>Lysobacter</taxon>
    </lineage>
</organism>
<keyword evidence="5" id="KW-0802">TPR repeat</keyword>
<evidence type="ECO:0000256" key="2">
    <source>
        <dbReference type="ARBA" id="ARBA00022741"/>
    </source>
</evidence>
<keyword evidence="1" id="KW-0808">Transferase</keyword>
<protein>
    <submittedName>
        <fullName evidence="8">Protein kinase</fullName>
    </submittedName>
</protein>
<evidence type="ECO:0000256" key="3">
    <source>
        <dbReference type="ARBA" id="ARBA00022777"/>
    </source>
</evidence>
<accession>A0ABW2YSN0</accession>
<dbReference type="Pfam" id="PF13424">
    <property type="entry name" value="TPR_12"/>
    <property type="match status" value="3"/>
</dbReference>
<dbReference type="SUPFAM" id="SSF56112">
    <property type="entry name" value="Protein kinase-like (PK-like)"/>
    <property type="match status" value="1"/>
</dbReference>
<dbReference type="EMBL" id="JBHTIH010000003">
    <property type="protein sequence ID" value="MFD0739487.1"/>
    <property type="molecule type" value="Genomic_DNA"/>
</dbReference>
<dbReference type="SUPFAM" id="SSF48452">
    <property type="entry name" value="TPR-like"/>
    <property type="match status" value="3"/>
</dbReference>
<dbReference type="SMART" id="SM00028">
    <property type="entry name" value="TPR"/>
    <property type="match status" value="9"/>
</dbReference>
<keyword evidence="4 6" id="KW-0067">ATP-binding</keyword>